<dbReference type="KEGG" id="hjo:AY555_00285"/>
<dbReference type="Proteomes" id="UP000076066">
    <property type="component" value="Chromosome"/>
</dbReference>
<dbReference type="SUPFAM" id="SSF51556">
    <property type="entry name" value="Metallo-dependent hydrolases"/>
    <property type="match status" value="1"/>
</dbReference>
<dbReference type="RefSeq" id="WP_066131872.1">
    <property type="nucleotide sequence ID" value="NZ_CP014525.1"/>
</dbReference>
<dbReference type="Pfam" id="PF01244">
    <property type="entry name" value="Peptidase_M19"/>
    <property type="match status" value="1"/>
</dbReference>
<dbReference type="EMBL" id="CP014525">
    <property type="protein sequence ID" value="AMW33862.1"/>
    <property type="molecule type" value="Genomic_DNA"/>
</dbReference>
<accession>A0A143DAZ0</accession>
<dbReference type="AlphaFoldDB" id="A0A143DAZ0"/>
<keyword evidence="2" id="KW-1185">Reference proteome</keyword>
<reference evidence="1 2" key="1">
    <citation type="submission" date="2016-02" db="EMBL/GenBank/DDBJ databases">
        <title>Complete Genome of H5569, the type strain of the newly described species Haematospirillium jordaniae.</title>
        <authorList>
            <person name="Nicholson A.C."/>
            <person name="Humrighouse B.W."/>
            <person name="Loparov V."/>
            <person name="McQuiston J.R."/>
        </authorList>
    </citation>
    <scope>NUCLEOTIDE SEQUENCE [LARGE SCALE GENOMIC DNA]</scope>
    <source>
        <strain evidence="1 2">H5569</strain>
    </source>
</reference>
<dbReference type="GeneID" id="53315601"/>
<protein>
    <submittedName>
        <fullName evidence="1">Peptidase M19</fullName>
    </submittedName>
</protein>
<organism evidence="1 2">
    <name type="scientific">Haematospirillum jordaniae</name>
    <dbReference type="NCBI Taxonomy" id="1549855"/>
    <lineage>
        <taxon>Bacteria</taxon>
        <taxon>Pseudomonadati</taxon>
        <taxon>Pseudomonadota</taxon>
        <taxon>Alphaproteobacteria</taxon>
        <taxon>Rhodospirillales</taxon>
        <taxon>Novispirillaceae</taxon>
        <taxon>Haematospirillum</taxon>
    </lineage>
</organism>
<evidence type="ECO:0000313" key="2">
    <source>
        <dbReference type="Proteomes" id="UP000076066"/>
    </source>
</evidence>
<gene>
    <name evidence="1" type="ORF">AY555_00285</name>
</gene>
<proteinExistence type="predicted"/>
<dbReference type="STRING" id="1549855.AY555_00285"/>
<dbReference type="GO" id="GO:0070573">
    <property type="term" value="F:metallodipeptidase activity"/>
    <property type="evidence" value="ECO:0007669"/>
    <property type="project" value="InterPro"/>
</dbReference>
<dbReference type="InterPro" id="IPR008257">
    <property type="entry name" value="Pept_M19"/>
</dbReference>
<dbReference type="PANTHER" id="PTHR10443">
    <property type="entry name" value="MICROSOMAL DIPEPTIDASE"/>
    <property type="match status" value="1"/>
</dbReference>
<dbReference type="PROSITE" id="PS51365">
    <property type="entry name" value="RENAL_DIPEPTIDASE_2"/>
    <property type="match status" value="1"/>
</dbReference>
<dbReference type="GO" id="GO:0006508">
    <property type="term" value="P:proteolysis"/>
    <property type="evidence" value="ECO:0007669"/>
    <property type="project" value="InterPro"/>
</dbReference>
<dbReference type="PANTHER" id="PTHR10443:SF12">
    <property type="entry name" value="DIPEPTIDASE"/>
    <property type="match status" value="1"/>
</dbReference>
<dbReference type="InterPro" id="IPR032466">
    <property type="entry name" value="Metal_Hydrolase"/>
</dbReference>
<name>A0A143DAZ0_9PROT</name>
<sequence>MMDSWLPDLIWDAHVCLPLDTRAPLSLLDSHVRGGAGFVSVNVGMDMNQISQIMRVLAAFRAKIAESPDRWSLVRTVADIDVARSMGALAIAFDLEGSLMLQDMPEMLEVFSALGVRQIHFAYNRNNSVSGGCHDDDMPLTALGRRMVRAVHDNGMIMDCSHMGRRSALDVMGVAQRPVVFSHTNPRALCGHERCIDDDLIRACAQTGGVVGLSGLNRFFGIKTDVQDEDMIRHIDHVVAVAGIDHVGIGLDVMHELPGMTDFPDGVDRGYWWPVERGYTPGYPVKVYAPENLSRLARSLLVHGYKRDDVGKIMGGNFRRVAKEAWGSASV</sequence>
<dbReference type="OrthoDB" id="9804920at2"/>
<dbReference type="Gene3D" id="3.20.20.140">
    <property type="entry name" value="Metal-dependent hydrolases"/>
    <property type="match status" value="1"/>
</dbReference>
<evidence type="ECO:0000313" key="1">
    <source>
        <dbReference type="EMBL" id="AMW33862.1"/>
    </source>
</evidence>